<keyword evidence="1" id="KW-0812">Transmembrane</keyword>
<evidence type="ECO:0000259" key="2">
    <source>
        <dbReference type="Pfam" id="PF12146"/>
    </source>
</evidence>
<dbReference type="AlphaFoldDB" id="A0A5Q6RP68"/>
<dbReference type="SUPFAM" id="SSF53474">
    <property type="entry name" value="alpha/beta-Hydrolases"/>
    <property type="match status" value="1"/>
</dbReference>
<dbReference type="Gene3D" id="3.40.50.1820">
    <property type="entry name" value="alpha/beta hydrolase"/>
    <property type="match status" value="1"/>
</dbReference>
<evidence type="ECO:0000313" key="3">
    <source>
        <dbReference type="EMBL" id="KAA1419810.1"/>
    </source>
</evidence>
<proteinExistence type="predicted"/>
<keyword evidence="3" id="KW-0378">Hydrolase</keyword>
<dbReference type="OrthoDB" id="4536625at2"/>
<keyword evidence="1" id="KW-0472">Membrane</keyword>
<feature type="transmembrane region" description="Helical" evidence="1">
    <location>
        <begin position="125"/>
        <end position="145"/>
    </location>
</feature>
<feature type="domain" description="Serine aminopeptidase S33" evidence="2">
    <location>
        <begin position="6"/>
        <end position="113"/>
    </location>
</feature>
<keyword evidence="1" id="KW-1133">Transmembrane helix</keyword>
<accession>A0A5Q6RP68</accession>
<evidence type="ECO:0000256" key="1">
    <source>
        <dbReference type="SAM" id="Phobius"/>
    </source>
</evidence>
<comment type="caution">
    <text evidence="3">The sequence shown here is derived from an EMBL/GenBank/DDBJ whole genome shotgun (WGS) entry which is preliminary data.</text>
</comment>
<evidence type="ECO:0000313" key="4">
    <source>
        <dbReference type="Proteomes" id="UP000307768"/>
    </source>
</evidence>
<name>A0A5Q6RP68_9ACTN</name>
<protein>
    <submittedName>
        <fullName evidence="3">Alpha/beta fold hydrolase</fullName>
    </submittedName>
</protein>
<gene>
    <name evidence="3" type="ORF">FE697_018050</name>
</gene>
<dbReference type="Pfam" id="PF12146">
    <property type="entry name" value="Hydrolase_4"/>
    <property type="match status" value="1"/>
</dbReference>
<dbReference type="InterPro" id="IPR022742">
    <property type="entry name" value="Hydrolase_4"/>
</dbReference>
<dbReference type="RefSeq" id="WP_149771033.1">
    <property type="nucleotide sequence ID" value="NZ_VDFQ02000006.1"/>
</dbReference>
<dbReference type="PIRSF" id="PIRSF037442">
    <property type="entry name" value="UCP037442_abhydr"/>
    <property type="match status" value="1"/>
</dbReference>
<organism evidence="3 4">
    <name type="scientific">Mumia zhuanghuii</name>
    <dbReference type="NCBI Taxonomy" id="2585211"/>
    <lineage>
        <taxon>Bacteria</taxon>
        <taxon>Bacillati</taxon>
        <taxon>Actinomycetota</taxon>
        <taxon>Actinomycetes</taxon>
        <taxon>Propionibacteriales</taxon>
        <taxon>Nocardioidaceae</taxon>
        <taxon>Mumia</taxon>
    </lineage>
</organism>
<dbReference type="GO" id="GO:0016787">
    <property type="term" value="F:hydrolase activity"/>
    <property type="evidence" value="ECO:0007669"/>
    <property type="project" value="UniProtKB-KW"/>
</dbReference>
<dbReference type="InterPro" id="IPR017208">
    <property type="entry name" value="UCP037442_abhydr"/>
</dbReference>
<dbReference type="Proteomes" id="UP000307768">
    <property type="component" value="Unassembled WGS sequence"/>
</dbReference>
<sequence length="261" mass="28780">MHTDSTRPHVVIAAAMGVHSAYYRELAAALEAIGWSACTLAARGIDRDTEAPSRRNDWGYAQLVAALDEHASRIRSQHPGIPVVVLGHSLGGQAALGYALTGGQVDGLVLAGASEPYYRRYGKRFWGIWALAAAVPPVTALYGYWPAWGFGGPQPRTLMREWSRLVRRRRFPYPAGRLPREVLDIPTFVLQVEGDQLSVPRAARALVRPVKDDAVTWWDYHRDAAPEGARIDHLSWAKSPGPAVDALQEWWSRRRTGADAG</sequence>
<dbReference type="InterPro" id="IPR029058">
    <property type="entry name" value="AB_hydrolase_fold"/>
</dbReference>
<dbReference type="EMBL" id="VDFQ02000006">
    <property type="protein sequence ID" value="KAA1419810.1"/>
    <property type="molecule type" value="Genomic_DNA"/>
</dbReference>
<reference evidence="3 4" key="1">
    <citation type="submission" date="2019-09" db="EMBL/GenBank/DDBJ databases">
        <title>Mumia zhuanghuii sp. nov. isolated from the intestinal contents of plateau pika (Ochotona curzoniae) in the Qinghai-Tibet plateau of China.</title>
        <authorList>
            <person name="Tian Z."/>
        </authorList>
    </citation>
    <scope>NUCLEOTIDE SEQUENCE [LARGE SCALE GENOMIC DNA]</scope>
    <source>
        <strain evidence="4">350</strain>
    </source>
</reference>